<dbReference type="Proteomes" id="UP000230750">
    <property type="component" value="Unassembled WGS sequence"/>
</dbReference>
<dbReference type="EC" id="5.3.1.6" evidence="4"/>
<dbReference type="GO" id="GO:0004751">
    <property type="term" value="F:ribose-5-phosphate isomerase activity"/>
    <property type="evidence" value="ECO:0007669"/>
    <property type="project" value="UniProtKB-EC"/>
</dbReference>
<proteinExistence type="inferred from homology"/>
<name>A0A2G8KMJ9_STIJA</name>
<dbReference type="AlphaFoldDB" id="A0A2G8KMJ9"/>
<dbReference type="Gene3D" id="3.40.50.1360">
    <property type="match status" value="1"/>
</dbReference>
<evidence type="ECO:0000313" key="9">
    <source>
        <dbReference type="EMBL" id="PIK49236.1"/>
    </source>
</evidence>
<keyword evidence="6 9" id="KW-0413">Isomerase</keyword>
<dbReference type="GO" id="GO:0006014">
    <property type="term" value="P:D-ribose metabolic process"/>
    <property type="evidence" value="ECO:0007669"/>
    <property type="project" value="TreeGrafter"/>
</dbReference>
<evidence type="ECO:0000256" key="4">
    <source>
        <dbReference type="ARBA" id="ARBA00011959"/>
    </source>
</evidence>
<evidence type="ECO:0000256" key="1">
    <source>
        <dbReference type="ARBA" id="ARBA00001713"/>
    </source>
</evidence>
<keyword evidence="10" id="KW-1185">Reference proteome</keyword>
<dbReference type="GO" id="GO:0005737">
    <property type="term" value="C:cytoplasm"/>
    <property type="evidence" value="ECO:0007669"/>
    <property type="project" value="TreeGrafter"/>
</dbReference>
<dbReference type="OrthoDB" id="1555531at2759"/>
<evidence type="ECO:0000313" key="10">
    <source>
        <dbReference type="Proteomes" id="UP000230750"/>
    </source>
</evidence>
<dbReference type="InterPro" id="IPR020672">
    <property type="entry name" value="Ribose5P_isomerase_typA_subgr"/>
</dbReference>
<dbReference type="NCBIfam" id="TIGR00021">
    <property type="entry name" value="rpiA"/>
    <property type="match status" value="1"/>
</dbReference>
<evidence type="ECO:0000256" key="5">
    <source>
        <dbReference type="ARBA" id="ARBA00019150"/>
    </source>
</evidence>
<dbReference type="NCBIfam" id="NF001924">
    <property type="entry name" value="PRK00702.1"/>
    <property type="match status" value="1"/>
</dbReference>
<dbReference type="InterPro" id="IPR037171">
    <property type="entry name" value="NagB/RpiA_transferase-like"/>
</dbReference>
<dbReference type="InterPro" id="IPR004788">
    <property type="entry name" value="Ribose5P_isomerase_type_A"/>
</dbReference>
<organism evidence="9 10">
    <name type="scientific">Stichopus japonicus</name>
    <name type="common">Sea cucumber</name>
    <dbReference type="NCBI Taxonomy" id="307972"/>
    <lineage>
        <taxon>Eukaryota</taxon>
        <taxon>Metazoa</taxon>
        <taxon>Echinodermata</taxon>
        <taxon>Eleutherozoa</taxon>
        <taxon>Echinozoa</taxon>
        <taxon>Holothuroidea</taxon>
        <taxon>Aspidochirotacea</taxon>
        <taxon>Aspidochirotida</taxon>
        <taxon>Stichopodidae</taxon>
        <taxon>Apostichopus</taxon>
    </lineage>
</organism>
<reference evidence="9 10" key="1">
    <citation type="journal article" date="2017" name="PLoS Biol.">
        <title>The sea cucumber genome provides insights into morphological evolution and visceral regeneration.</title>
        <authorList>
            <person name="Zhang X."/>
            <person name="Sun L."/>
            <person name="Yuan J."/>
            <person name="Sun Y."/>
            <person name="Gao Y."/>
            <person name="Zhang L."/>
            <person name="Li S."/>
            <person name="Dai H."/>
            <person name="Hamel J.F."/>
            <person name="Liu C."/>
            <person name="Yu Y."/>
            <person name="Liu S."/>
            <person name="Lin W."/>
            <person name="Guo K."/>
            <person name="Jin S."/>
            <person name="Xu P."/>
            <person name="Storey K.B."/>
            <person name="Huan P."/>
            <person name="Zhang T."/>
            <person name="Zhou Y."/>
            <person name="Zhang J."/>
            <person name="Lin C."/>
            <person name="Li X."/>
            <person name="Xing L."/>
            <person name="Huo D."/>
            <person name="Sun M."/>
            <person name="Wang L."/>
            <person name="Mercier A."/>
            <person name="Li F."/>
            <person name="Yang H."/>
            <person name="Xiang J."/>
        </authorList>
    </citation>
    <scope>NUCLEOTIDE SEQUENCE [LARGE SCALE GENOMIC DNA]</scope>
    <source>
        <strain evidence="9">Shaxun</strain>
        <tissue evidence="9">Muscle</tissue>
    </source>
</reference>
<evidence type="ECO:0000256" key="3">
    <source>
        <dbReference type="ARBA" id="ARBA00008088"/>
    </source>
</evidence>
<comment type="caution">
    <text evidence="9">The sequence shown here is derived from an EMBL/GenBank/DDBJ whole genome shotgun (WGS) entry which is preliminary data.</text>
</comment>
<dbReference type="PANTHER" id="PTHR11934">
    <property type="entry name" value="RIBOSE-5-PHOSPHATE ISOMERASE"/>
    <property type="match status" value="1"/>
</dbReference>
<dbReference type="SUPFAM" id="SSF100950">
    <property type="entry name" value="NagB/RpiA/CoA transferase-like"/>
    <property type="match status" value="1"/>
</dbReference>
<dbReference type="Pfam" id="PF06026">
    <property type="entry name" value="Rib_5-P_isom_A"/>
    <property type="match status" value="1"/>
</dbReference>
<dbReference type="UniPathway" id="UPA00115">
    <property type="reaction ID" value="UER00412"/>
</dbReference>
<comment type="pathway">
    <text evidence="2">Carbohydrate degradation; pentose phosphate pathway; D-ribose 5-phosphate from D-ribulose 5-phosphate (non-oxidative stage): step 1/1.</text>
</comment>
<dbReference type="SUPFAM" id="SSF75445">
    <property type="entry name" value="D-ribose-5-phosphate isomerase (RpiA), lid domain"/>
    <property type="match status" value="1"/>
</dbReference>
<sequence>MRNRTSGIVRQFLIFHRLKQPKLPNKQPFTTMNLVEQAKQAAAYAAVDNHVKDGFAVGVGSGSTVVYAVDRLAELVKTKNFQLECVPTSFQARELIISNGLKLSDLERSPVLDVAIDGADEVDKDMNLIKGGGGCLTQEKIVAANAKSFIVIADYRKRSTQLGTQWTKGVPIEVIPMAYKPVQKKIQEKFGGKAVLRMAKAKAGPVVTDNSNLILDWQFTEVPSSWQNVNQEIMMIPGVVDTGLFINMAEKAYFGMENGQVETQE</sequence>
<protein>
    <recommendedName>
        <fullName evidence="5">Ribose-5-phosphate isomerase</fullName>
        <ecNumber evidence="4">5.3.1.6</ecNumber>
    </recommendedName>
    <alternativeName>
        <fullName evidence="8">D-ribose-5-phosphate ketol-isomerase</fullName>
    </alternativeName>
    <alternativeName>
        <fullName evidence="7">Phosphoriboisomerase</fullName>
    </alternativeName>
</protein>
<dbReference type="GO" id="GO:0009052">
    <property type="term" value="P:pentose-phosphate shunt, non-oxidative branch"/>
    <property type="evidence" value="ECO:0007669"/>
    <property type="project" value="InterPro"/>
</dbReference>
<accession>A0A2G8KMJ9</accession>
<comment type="catalytic activity">
    <reaction evidence="1">
        <text>aldehydo-D-ribose 5-phosphate = D-ribulose 5-phosphate</text>
        <dbReference type="Rhea" id="RHEA:14657"/>
        <dbReference type="ChEBI" id="CHEBI:58121"/>
        <dbReference type="ChEBI" id="CHEBI:58273"/>
        <dbReference type="EC" id="5.3.1.6"/>
    </reaction>
</comment>
<dbReference type="HAMAP" id="MF_00170">
    <property type="entry name" value="Rib_5P_isom_A"/>
    <property type="match status" value="1"/>
</dbReference>
<evidence type="ECO:0000256" key="8">
    <source>
        <dbReference type="ARBA" id="ARBA00032273"/>
    </source>
</evidence>
<dbReference type="EMBL" id="MRZV01000474">
    <property type="protein sequence ID" value="PIK49236.1"/>
    <property type="molecule type" value="Genomic_DNA"/>
</dbReference>
<evidence type="ECO:0000256" key="7">
    <source>
        <dbReference type="ARBA" id="ARBA00029734"/>
    </source>
</evidence>
<comment type="similarity">
    <text evidence="3">Belongs to the ribose 5-phosphate isomerase family.</text>
</comment>
<dbReference type="CDD" id="cd01398">
    <property type="entry name" value="RPI_A"/>
    <property type="match status" value="1"/>
</dbReference>
<evidence type="ECO:0000256" key="2">
    <source>
        <dbReference type="ARBA" id="ARBA00004988"/>
    </source>
</evidence>
<gene>
    <name evidence="9" type="ORF">BSL78_13860</name>
</gene>
<dbReference type="PANTHER" id="PTHR11934:SF0">
    <property type="entry name" value="RIBOSE-5-PHOSPHATE ISOMERASE"/>
    <property type="match status" value="1"/>
</dbReference>
<dbReference type="Gene3D" id="3.30.70.260">
    <property type="match status" value="1"/>
</dbReference>
<dbReference type="FunFam" id="3.30.70.260:FF:000018">
    <property type="entry name" value="Ribose-5-phosphate isomerase A"/>
    <property type="match status" value="1"/>
</dbReference>
<evidence type="ECO:0000256" key="6">
    <source>
        <dbReference type="ARBA" id="ARBA00023235"/>
    </source>
</evidence>
<dbReference type="STRING" id="307972.A0A2G8KMJ9"/>
<dbReference type="FunFam" id="3.40.50.1360:FF:000014">
    <property type="entry name" value="Ribose 5-phosphate isomerase"/>
    <property type="match status" value="1"/>
</dbReference>